<dbReference type="Proteomes" id="UP000677234">
    <property type="component" value="Chromosome"/>
</dbReference>
<accession>A0A7T5EJG4</accession>
<dbReference type="KEGG" id="bcop:JD108_18040"/>
<dbReference type="InterPro" id="IPR041698">
    <property type="entry name" value="Methyltransf_25"/>
</dbReference>
<organism evidence="2 4">
    <name type="scientific">Brevibacillus composti</name>
    <dbReference type="NCBI Taxonomy" id="2796470"/>
    <lineage>
        <taxon>Bacteria</taxon>
        <taxon>Bacillati</taxon>
        <taxon>Bacillota</taxon>
        <taxon>Bacilli</taxon>
        <taxon>Bacillales</taxon>
        <taxon>Paenibacillaceae</taxon>
        <taxon>Brevibacillus</taxon>
    </lineage>
</organism>
<dbReference type="EMBL" id="CP066308">
    <property type="protein sequence ID" value="QQE73762.1"/>
    <property type="molecule type" value="Genomic_DNA"/>
</dbReference>
<sequence length="250" mass="28511">MFSSYSELATEVYDLDKPVGHSFGDVEYYTQRLAGCKGRILEAAVGSGRMLIPLLQAGYLVDGMDCSPQMLSSCRRRLQERGLEAQLYEGLLQSFSLPSTYEAIVIPAGSFLLLEKHEDAKAALRCMYDHLEPGGRIILDLYLPTDLSMGTVSTKTWETPDQHVITMESKRVEVNFLHQYTVSYLKYEKWKNGHLVKTELQRFPLKWYGIEEFTLLLKSLRYSQISVSAGYQYGNPPSRTEQVFTFEACR</sequence>
<dbReference type="GO" id="GO:0032259">
    <property type="term" value="P:methylation"/>
    <property type="evidence" value="ECO:0007669"/>
    <property type="project" value="UniProtKB-KW"/>
</dbReference>
<dbReference type="Proteomes" id="UP000595847">
    <property type="component" value="Chromosome"/>
</dbReference>
<evidence type="ECO:0000313" key="4">
    <source>
        <dbReference type="Proteomes" id="UP000595847"/>
    </source>
</evidence>
<dbReference type="Gene3D" id="3.40.50.150">
    <property type="entry name" value="Vaccinia Virus protein VP39"/>
    <property type="match status" value="1"/>
</dbReference>
<dbReference type="SUPFAM" id="SSF53335">
    <property type="entry name" value="S-adenosyl-L-methionine-dependent methyltransferases"/>
    <property type="match status" value="1"/>
</dbReference>
<dbReference type="Gene3D" id="2.20.130.10">
    <property type="entry name" value="CAC2371-like domains"/>
    <property type="match status" value="1"/>
</dbReference>
<feature type="domain" description="Methyltransferase" evidence="1">
    <location>
        <begin position="40"/>
        <end position="135"/>
    </location>
</feature>
<keyword evidence="2" id="KW-0489">Methyltransferase</keyword>
<dbReference type="EMBL" id="CP073708">
    <property type="protein sequence ID" value="QUO40845.1"/>
    <property type="molecule type" value="Genomic_DNA"/>
</dbReference>
<reference evidence="2 4" key="1">
    <citation type="submission" date="2020-12" db="EMBL/GenBank/DDBJ databases">
        <title>strain FJAT-54423T represents a novel species of the genus Brevibacillus.</title>
        <authorList>
            <person name="Tang R."/>
        </authorList>
    </citation>
    <scope>NUCLEOTIDE SEQUENCE [LARGE SCALE GENOMIC DNA]</scope>
    <source>
        <strain evidence="2 4">FJAT-54423</strain>
    </source>
</reference>
<evidence type="ECO:0000313" key="3">
    <source>
        <dbReference type="EMBL" id="QUO40845.1"/>
    </source>
</evidence>
<proteinExistence type="predicted"/>
<evidence type="ECO:0000313" key="2">
    <source>
        <dbReference type="EMBL" id="QQE73762.1"/>
    </source>
</evidence>
<name>A0A7T5EJG4_9BACL</name>
<protein>
    <submittedName>
        <fullName evidence="2">Class I SAM-dependent methyltransferase</fullName>
    </submittedName>
</protein>
<gene>
    <name evidence="2" type="ORF">JD108_18040</name>
    <name evidence="3" type="ORF">KDJ56_17980</name>
</gene>
<dbReference type="RefSeq" id="WP_198827362.1">
    <property type="nucleotide sequence ID" value="NZ_CP066308.1"/>
</dbReference>
<dbReference type="InterPro" id="IPR029063">
    <property type="entry name" value="SAM-dependent_MTases_sf"/>
</dbReference>
<dbReference type="AlphaFoldDB" id="A0A7T5EJG4"/>
<dbReference type="GO" id="GO:0008168">
    <property type="term" value="F:methyltransferase activity"/>
    <property type="evidence" value="ECO:0007669"/>
    <property type="project" value="UniProtKB-KW"/>
</dbReference>
<reference evidence="3" key="2">
    <citation type="submission" date="2021-04" db="EMBL/GenBank/DDBJ databases">
        <title>Brevibacillus composti FJAT-54423, complete genome.</title>
        <authorList>
            <person name="Tang R."/>
        </authorList>
    </citation>
    <scope>NUCLEOTIDE SEQUENCE</scope>
    <source>
        <strain evidence="3">FJAT-54424</strain>
    </source>
</reference>
<keyword evidence="2" id="KW-0808">Transferase</keyword>
<keyword evidence="5" id="KW-1185">Reference proteome</keyword>
<dbReference type="CDD" id="cd02440">
    <property type="entry name" value="AdoMet_MTases"/>
    <property type="match status" value="1"/>
</dbReference>
<evidence type="ECO:0000259" key="1">
    <source>
        <dbReference type="Pfam" id="PF13649"/>
    </source>
</evidence>
<dbReference type="Pfam" id="PF13649">
    <property type="entry name" value="Methyltransf_25"/>
    <property type="match status" value="1"/>
</dbReference>
<evidence type="ECO:0000313" key="5">
    <source>
        <dbReference type="Proteomes" id="UP000677234"/>
    </source>
</evidence>